<evidence type="ECO:0000256" key="8">
    <source>
        <dbReference type="ARBA" id="ARBA00023012"/>
    </source>
</evidence>
<feature type="transmembrane region" description="Helical" evidence="9">
    <location>
        <begin position="113"/>
        <end position="130"/>
    </location>
</feature>
<feature type="transmembrane region" description="Helical" evidence="9">
    <location>
        <begin position="162"/>
        <end position="179"/>
    </location>
</feature>
<proteinExistence type="predicted"/>
<dbReference type="PRINTS" id="PR00344">
    <property type="entry name" value="BCTRLSENSOR"/>
</dbReference>
<dbReference type="InterPro" id="IPR005467">
    <property type="entry name" value="His_kinase_dom"/>
</dbReference>
<keyword evidence="7" id="KW-0067">ATP-binding</keyword>
<dbReference type="InterPro" id="IPR036890">
    <property type="entry name" value="HATPase_C_sf"/>
</dbReference>
<evidence type="ECO:0000256" key="1">
    <source>
        <dbReference type="ARBA" id="ARBA00000085"/>
    </source>
</evidence>
<dbReference type="GO" id="GO:0007234">
    <property type="term" value="P:osmosensory signaling via phosphorelay pathway"/>
    <property type="evidence" value="ECO:0007669"/>
    <property type="project" value="TreeGrafter"/>
</dbReference>
<dbReference type="EC" id="2.7.13.3" evidence="2"/>
<feature type="transmembrane region" description="Helical" evidence="9">
    <location>
        <begin position="69"/>
        <end position="93"/>
    </location>
</feature>
<dbReference type="GO" id="GO:0000155">
    <property type="term" value="F:phosphorelay sensor kinase activity"/>
    <property type="evidence" value="ECO:0007669"/>
    <property type="project" value="InterPro"/>
</dbReference>
<dbReference type="InterPro" id="IPR004358">
    <property type="entry name" value="Sig_transdc_His_kin-like_C"/>
</dbReference>
<gene>
    <name evidence="11" type="ORF">LPB140_03325</name>
</gene>
<dbReference type="GO" id="GO:0030295">
    <property type="term" value="F:protein kinase activator activity"/>
    <property type="evidence" value="ECO:0007669"/>
    <property type="project" value="TreeGrafter"/>
</dbReference>
<keyword evidence="9" id="KW-0472">Membrane</keyword>
<feature type="transmembrane region" description="Helical" evidence="9">
    <location>
        <begin position="36"/>
        <end position="57"/>
    </location>
</feature>
<dbReference type="STRING" id="1913578.LPB140_03325"/>
<keyword evidence="4" id="KW-0808">Transferase</keyword>
<name>A0A1L3JA42_9SPHN</name>
<dbReference type="AlphaFoldDB" id="A0A1L3JA42"/>
<feature type="domain" description="Histidine kinase" evidence="10">
    <location>
        <begin position="245"/>
        <end position="458"/>
    </location>
</feature>
<comment type="catalytic activity">
    <reaction evidence="1">
        <text>ATP + protein L-histidine = ADP + protein N-phospho-L-histidine.</text>
        <dbReference type="EC" id="2.7.13.3"/>
    </reaction>
</comment>
<evidence type="ECO:0000256" key="6">
    <source>
        <dbReference type="ARBA" id="ARBA00022777"/>
    </source>
</evidence>
<dbReference type="RefSeq" id="WP_072558652.1">
    <property type="nucleotide sequence ID" value="NZ_CP018154.1"/>
</dbReference>
<keyword evidence="6" id="KW-0418">Kinase</keyword>
<dbReference type="CDD" id="cd00082">
    <property type="entry name" value="HisKA"/>
    <property type="match status" value="1"/>
</dbReference>
<keyword evidence="5" id="KW-0547">Nucleotide-binding</keyword>
<organism evidence="11 12">
    <name type="scientific">Sphingorhabdus lutea</name>
    <dbReference type="NCBI Taxonomy" id="1913578"/>
    <lineage>
        <taxon>Bacteria</taxon>
        <taxon>Pseudomonadati</taxon>
        <taxon>Pseudomonadota</taxon>
        <taxon>Alphaproteobacteria</taxon>
        <taxon>Sphingomonadales</taxon>
        <taxon>Sphingomonadaceae</taxon>
        <taxon>Sphingorhabdus</taxon>
    </lineage>
</organism>
<dbReference type="InterPro" id="IPR003661">
    <property type="entry name" value="HisK_dim/P_dom"/>
</dbReference>
<dbReference type="SMART" id="SM00388">
    <property type="entry name" value="HisKA"/>
    <property type="match status" value="1"/>
</dbReference>
<evidence type="ECO:0000256" key="4">
    <source>
        <dbReference type="ARBA" id="ARBA00022679"/>
    </source>
</evidence>
<evidence type="ECO:0000256" key="3">
    <source>
        <dbReference type="ARBA" id="ARBA00022553"/>
    </source>
</evidence>
<dbReference type="PANTHER" id="PTHR42878:SF7">
    <property type="entry name" value="SENSOR HISTIDINE KINASE GLRK"/>
    <property type="match status" value="1"/>
</dbReference>
<dbReference type="SMART" id="SM00387">
    <property type="entry name" value="HATPase_c"/>
    <property type="match status" value="1"/>
</dbReference>
<dbReference type="PROSITE" id="PS50109">
    <property type="entry name" value="HIS_KIN"/>
    <property type="match status" value="1"/>
</dbReference>
<dbReference type="Proteomes" id="UP000242561">
    <property type="component" value="Chromosome"/>
</dbReference>
<reference evidence="11 12" key="1">
    <citation type="submission" date="2016-11" db="EMBL/GenBank/DDBJ databases">
        <title>Sphingorhabdus sp. LPB0140, isolated from marine environment.</title>
        <authorList>
            <person name="Kim E."/>
            <person name="Yi H."/>
        </authorList>
    </citation>
    <scope>NUCLEOTIDE SEQUENCE [LARGE SCALE GENOMIC DNA]</scope>
    <source>
        <strain evidence="11 12">LPB0140</strain>
    </source>
</reference>
<evidence type="ECO:0000259" key="10">
    <source>
        <dbReference type="PROSITE" id="PS50109"/>
    </source>
</evidence>
<accession>A0A1L3JA42</accession>
<dbReference type="KEGG" id="sphl:LPB140_03325"/>
<dbReference type="Pfam" id="PF02518">
    <property type="entry name" value="HATPase_c"/>
    <property type="match status" value="1"/>
</dbReference>
<evidence type="ECO:0000313" key="11">
    <source>
        <dbReference type="EMBL" id="APG62005.1"/>
    </source>
</evidence>
<dbReference type="Gene3D" id="3.30.565.10">
    <property type="entry name" value="Histidine kinase-like ATPase, C-terminal domain"/>
    <property type="match status" value="1"/>
</dbReference>
<evidence type="ECO:0000256" key="5">
    <source>
        <dbReference type="ARBA" id="ARBA00022741"/>
    </source>
</evidence>
<keyword evidence="9" id="KW-0812">Transmembrane</keyword>
<sequence>MGVFEALSVKNKEPKSIDLSVDTIISLSEPETQRRLINPVSQLISQIVNFAAVYTVYHVMNDLVPAPNMLIWVIAAIITLFLTTMAQFIVFFIKPHQTELFTLWIKFDRRIAISNEILAMLTIFLLLPFSHESQRIFATAYFVGYIPMTIFADPGNVTMNRIAIILVIGSFTIFLAIYGNEIENILSALVFAYGCFLFYAVGNIHHIIEKSVLAQSKSDQLTKQLELSLKQTAMERDAKTRFIAAASHDLGQPLQAVNLFSEQFANAQDDISRTRAASAVLRAVAATQNILSHMLNHLRLEADSVTPHLQPTNIFNAVQSVVEQYSGFAAKEKYKLKIVGKAVILNTDPTLFERALGNLIQNAITHSGGNKILICCRIRDRAQQIFVVDNGVGIKPEEREIIFEDYYQGSNSRSITAGGFGLGLSSVRRLAFILGGNAFLYPLWKNGAAFCLTLPIKEKRSK</sequence>
<dbReference type="SUPFAM" id="SSF47384">
    <property type="entry name" value="Homodimeric domain of signal transducing histidine kinase"/>
    <property type="match status" value="1"/>
</dbReference>
<dbReference type="SUPFAM" id="SSF55874">
    <property type="entry name" value="ATPase domain of HSP90 chaperone/DNA topoisomerase II/histidine kinase"/>
    <property type="match status" value="1"/>
</dbReference>
<dbReference type="CDD" id="cd00075">
    <property type="entry name" value="HATPase"/>
    <property type="match status" value="1"/>
</dbReference>
<keyword evidence="12" id="KW-1185">Reference proteome</keyword>
<keyword evidence="9" id="KW-1133">Transmembrane helix</keyword>
<dbReference type="EMBL" id="CP018154">
    <property type="protein sequence ID" value="APG62005.1"/>
    <property type="molecule type" value="Genomic_DNA"/>
</dbReference>
<dbReference type="InterPro" id="IPR050351">
    <property type="entry name" value="BphY/WalK/GraS-like"/>
</dbReference>
<dbReference type="OrthoDB" id="9815202at2"/>
<dbReference type="PANTHER" id="PTHR42878">
    <property type="entry name" value="TWO-COMPONENT HISTIDINE KINASE"/>
    <property type="match status" value="1"/>
</dbReference>
<dbReference type="InterPro" id="IPR003594">
    <property type="entry name" value="HATPase_dom"/>
</dbReference>
<evidence type="ECO:0000313" key="12">
    <source>
        <dbReference type="Proteomes" id="UP000242561"/>
    </source>
</evidence>
<evidence type="ECO:0000256" key="7">
    <source>
        <dbReference type="ARBA" id="ARBA00022840"/>
    </source>
</evidence>
<protein>
    <recommendedName>
        <fullName evidence="2">histidine kinase</fullName>
        <ecNumber evidence="2">2.7.13.3</ecNumber>
    </recommendedName>
</protein>
<dbReference type="GO" id="GO:0000156">
    <property type="term" value="F:phosphorelay response regulator activity"/>
    <property type="evidence" value="ECO:0007669"/>
    <property type="project" value="TreeGrafter"/>
</dbReference>
<keyword evidence="3" id="KW-0597">Phosphoprotein</keyword>
<keyword evidence="8" id="KW-0902">Two-component regulatory system</keyword>
<feature type="transmembrane region" description="Helical" evidence="9">
    <location>
        <begin position="185"/>
        <end position="208"/>
    </location>
</feature>
<dbReference type="GO" id="GO:0005524">
    <property type="term" value="F:ATP binding"/>
    <property type="evidence" value="ECO:0007669"/>
    <property type="project" value="UniProtKB-KW"/>
</dbReference>
<evidence type="ECO:0000256" key="9">
    <source>
        <dbReference type="SAM" id="Phobius"/>
    </source>
</evidence>
<evidence type="ECO:0000256" key="2">
    <source>
        <dbReference type="ARBA" id="ARBA00012438"/>
    </source>
</evidence>
<dbReference type="Gene3D" id="1.10.287.130">
    <property type="match status" value="1"/>
</dbReference>
<dbReference type="InterPro" id="IPR036097">
    <property type="entry name" value="HisK_dim/P_sf"/>
</dbReference>